<evidence type="ECO:0000313" key="3">
    <source>
        <dbReference type="Proteomes" id="UP000515708"/>
    </source>
</evidence>
<protein>
    <submittedName>
        <fullName evidence="2">Uncharacterized protein</fullName>
    </submittedName>
</protein>
<dbReference type="EMBL" id="CP043732">
    <property type="protein sequence ID" value="QMU96912.1"/>
    <property type="molecule type" value="Genomic_DNA"/>
</dbReference>
<feature type="transmembrane region" description="Helical" evidence="1">
    <location>
        <begin position="6"/>
        <end position="24"/>
    </location>
</feature>
<dbReference type="RefSeq" id="WP_182255860.1">
    <property type="nucleotide sequence ID" value="NZ_CP043732.1"/>
</dbReference>
<keyword evidence="1" id="KW-0812">Transmembrane</keyword>
<reference evidence="2 3" key="1">
    <citation type="journal article" date="2020" name="Front. Microbiol.">
        <title>Design of Bacterial Strain-Specific qPCR Assays Using NGS Data and Publicly Available Resources and Its Application to Track Biocontrol Strains.</title>
        <authorList>
            <person name="Hernandez I."/>
            <person name="Sant C."/>
            <person name="Martinez R."/>
            <person name="Fernandez C."/>
        </authorList>
    </citation>
    <scope>NUCLEOTIDE SEQUENCE [LARGE SCALE GENOMIC DNA]</scope>
    <source>
        <strain evidence="2 3">B24</strain>
    </source>
</reference>
<keyword evidence="1" id="KW-0472">Membrane</keyword>
<proteinExistence type="predicted"/>
<dbReference type="AlphaFoldDB" id="A0A7D7WEL9"/>
<evidence type="ECO:0000313" key="2">
    <source>
        <dbReference type="EMBL" id="QMU96912.1"/>
    </source>
</evidence>
<feature type="transmembrane region" description="Helical" evidence="1">
    <location>
        <begin position="68"/>
        <end position="90"/>
    </location>
</feature>
<accession>A0A7D7WEL9</accession>
<dbReference type="Proteomes" id="UP000515708">
    <property type="component" value="Chromosome"/>
</dbReference>
<name>A0A7D7WEL9_9MICO</name>
<organism evidence="2 3">
    <name type="scientific">Microbacterium esteraromaticum</name>
    <dbReference type="NCBI Taxonomy" id="57043"/>
    <lineage>
        <taxon>Bacteria</taxon>
        <taxon>Bacillati</taxon>
        <taxon>Actinomycetota</taxon>
        <taxon>Actinomycetes</taxon>
        <taxon>Micrococcales</taxon>
        <taxon>Microbacteriaceae</taxon>
        <taxon>Microbacterium</taxon>
    </lineage>
</organism>
<gene>
    <name evidence="2" type="ORF">FVO59_06510</name>
</gene>
<feature type="transmembrane region" description="Helical" evidence="1">
    <location>
        <begin position="44"/>
        <end position="62"/>
    </location>
</feature>
<evidence type="ECO:0000256" key="1">
    <source>
        <dbReference type="SAM" id="Phobius"/>
    </source>
</evidence>
<sequence length="109" mass="11968">MGMNSDTCQLVATVLPLVMVTLVVERRSMRIKLRRRLWFRRGMLFLFSCSFLGLGFTIWGTQVGGLEGFPALAAWILSGASTVGLALLILMSMASTEVDEDEAVQLGLQ</sequence>
<keyword evidence="1" id="KW-1133">Transmembrane helix</keyword>